<evidence type="ECO:0000313" key="1">
    <source>
        <dbReference type="EMBL" id="OAY33250.1"/>
    </source>
</evidence>
<name>A0A2C9UQ52_MANES</name>
<gene>
    <name evidence="1" type="ORF">MANES_13G080400</name>
</gene>
<dbReference type="AlphaFoldDB" id="A0A2C9UQ52"/>
<accession>A0A2C9UQ52</accession>
<reference evidence="1" key="1">
    <citation type="submission" date="2016-02" db="EMBL/GenBank/DDBJ databases">
        <title>WGS assembly of Manihot esculenta.</title>
        <authorList>
            <person name="Bredeson J.V."/>
            <person name="Prochnik S.E."/>
            <person name="Lyons J.B."/>
            <person name="Schmutz J."/>
            <person name="Grimwood J."/>
            <person name="Vrebalov J."/>
            <person name="Bart R.S."/>
            <person name="Amuge T."/>
            <person name="Ferguson M.E."/>
            <person name="Green R."/>
            <person name="Putnam N."/>
            <person name="Stites J."/>
            <person name="Rounsley S."/>
            <person name="Rokhsar D.S."/>
        </authorList>
    </citation>
    <scope>NUCLEOTIDE SEQUENCE [LARGE SCALE GENOMIC DNA]</scope>
    <source>
        <tissue evidence="1">Leaf</tissue>
    </source>
</reference>
<organism evidence="1">
    <name type="scientific">Manihot esculenta</name>
    <name type="common">Cassava</name>
    <name type="synonym">Jatropha manihot</name>
    <dbReference type="NCBI Taxonomy" id="3983"/>
    <lineage>
        <taxon>Eukaryota</taxon>
        <taxon>Viridiplantae</taxon>
        <taxon>Streptophyta</taxon>
        <taxon>Embryophyta</taxon>
        <taxon>Tracheophyta</taxon>
        <taxon>Spermatophyta</taxon>
        <taxon>Magnoliopsida</taxon>
        <taxon>eudicotyledons</taxon>
        <taxon>Gunneridae</taxon>
        <taxon>Pentapetalae</taxon>
        <taxon>rosids</taxon>
        <taxon>fabids</taxon>
        <taxon>Malpighiales</taxon>
        <taxon>Euphorbiaceae</taxon>
        <taxon>Crotonoideae</taxon>
        <taxon>Manihoteae</taxon>
        <taxon>Manihot</taxon>
    </lineage>
</organism>
<proteinExistence type="predicted"/>
<sequence length="48" mass="5303">MWSLRRLSSSSLLGSYGGFKCISYMPSRFSAFSPGQFSVSISWVGSFI</sequence>
<protein>
    <submittedName>
        <fullName evidence="1">Uncharacterized protein</fullName>
    </submittedName>
</protein>
<dbReference type="EMBL" id="CM004399">
    <property type="protein sequence ID" value="OAY33250.1"/>
    <property type="molecule type" value="Genomic_DNA"/>
</dbReference>